<evidence type="ECO:0000313" key="1">
    <source>
        <dbReference type="EMBL" id="MPC39266.1"/>
    </source>
</evidence>
<gene>
    <name evidence="1" type="ORF">E2C01_032796</name>
</gene>
<evidence type="ECO:0000313" key="2">
    <source>
        <dbReference type="Proteomes" id="UP000324222"/>
    </source>
</evidence>
<dbReference type="EMBL" id="VSRR010004312">
    <property type="protein sequence ID" value="MPC39266.1"/>
    <property type="molecule type" value="Genomic_DNA"/>
</dbReference>
<organism evidence="1 2">
    <name type="scientific">Portunus trituberculatus</name>
    <name type="common">Swimming crab</name>
    <name type="synonym">Neptunus trituberculatus</name>
    <dbReference type="NCBI Taxonomy" id="210409"/>
    <lineage>
        <taxon>Eukaryota</taxon>
        <taxon>Metazoa</taxon>
        <taxon>Ecdysozoa</taxon>
        <taxon>Arthropoda</taxon>
        <taxon>Crustacea</taxon>
        <taxon>Multicrustacea</taxon>
        <taxon>Malacostraca</taxon>
        <taxon>Eumalacostraca</taxon>
        <taxon>Eucarida</taxon>
        <taxon>Decapoda</taxon>
        <taxon>Pleocyemata</taxon>
        <taxon>Brachyura</taxon>
        <taxon>Eubrachyura</taxon>
        <taxon>Portunoidea</taxon>
        <taxon>Portunidae</taxon>
        <taxon>Portuninae</taxon>
        <taxon>Portunus</taxon>
    </lineage>
</organism>
<dbReference type="AlphaFoldDB" id="A0A5B7F1P5"/>
<keyword evidence="2" id="KW-1185">Reference proteome</keyword>
<protein>
    <submittedName>
        <fullName evidence="1">Uncharacterized protein</fullName>
    </submittedName>
</protein>
<dbReference type="Proteomes" id="UP000324222">
    <property type="component" value="Unassembled WGS sequence"/>
</dbReference>
<reference evidence="1 2" key="1">
    <citation type="submission" date="2019-05" db="EMBL/GenBank/DDBJ databases">
        <title>Another draft genome of Portunus trituberculatus and its Hox gene families provides insights of decapod evolution.</title>
        <authorList>
            <person name="Jeong J.-H."/>
            <person name="Song I."/>
            <person name="Kim S."/>
            <person name="Choi T."/>
            <person name="Kim D."/>
            <person name="Ryu S."/>
            <person name="Kim W."/>
        </authorList>
    </citation>
    <scope>NUCLEOTIDE SEQUENCE [LARGE SCALE GENOMIC DNA]</scope>
    <source>
        <tissue evidence="1">Muscle</tissue>
    </source>
</reference>
<accession>A0A5B7F1P5</accession>
<name>A0A5B7F1P5_PORTR</name>
<sequence>MHVTQQRFITDSSEGLILQLVSALLAEDWGEAPPCWWCGTVLGEGEGAETWHGQQQGAGGLMLAGAAGEDAPEP</sequence>
<comment type="caution">
    <text evidence="1">The sequence shown here is derived from an EMBL/GenBank/DDBJ whole genome shotgun (WGS) entry which is preliminary data.</text>
</comment>
<proteinExistence type="predicted"/>